<dbReference type="PANTHER" id="PTHR38011">
    <property type="entry name" value="DIHYDROFOLATE REDUCTASE FAMILY PROTEIN (AFU_ORTHOLOGUE AFUA_8G06820)"/>
    <property type="match status" value="1"/>
</dbReference>
<dbReference type="PIRSF" id="PIRSF006769">
    <property type="entry name" value="RibD"/>
    <property type="match status" value="1"/>
</dbReference>
<evidence type="ECO:0000256" key="16">
    <source>
        <dbReference type="SAM" id="MobiDB-lite"/>
    </source>
</evidence>
<keyword evidence="6 12" id="KW-0686">Riboflavin biosynthesis</keyword>
<evidence type="ECO:0000256" key="15">
    <source>
        <dbReference type="PIRSR" id="PIRSR006769-3"/>
    </source>
</evidence>
<evidence type="ECO:0000256" key="4">
    <source>
        <dbReference type="ARBA" id="ARBA00005259"/>
    </source>
</evidence>
<dbReference type="CDD" id="cd01284">
    <property type="entry name" value="Riboflavin_deaminase-reductase"/>
    <property type="match status" value="1"/>
</dbReference>
<dbReference type="NCBIfam" id="TIGR00227">
    <property type="entry name" value="ribD_Cterm"/>
    <property type="match status" value="1"/>
</dbReference>
<reference evidence="18 19" key="1">
    <citation type="submission" date="2017-05" db="EMBL/GenBank/DDBJ databases">
        <title>Comparative genomic and metabolic analysis of manganese-oxidizing mechanisms in Celeribater manganoxidans DY25T: its adaption to the environment of polymetallic nodule.</title>
        <authorList>
            <person name="Wang X."/>
        </authorList>
    </citation>
    <scope>NUCLEOTIDE SEQUENCE [LARGE SCALE GENOMIC DNA]</scope>
    <source>
        <strain evidence="18 19">DY25</strain>
    </source>
</reference>
<evidence type="ECO:0000256" key="2">
    <source>
        <dbReference type="ARBA" id="ARBA00004882"/>
    </source>
</evidence>
<keyword evidence="10 12" id="KW-0560">Oxidoreductase</keyword>
<evidence type="ECO:0000256" key="7">
    <source>
        <dbReference type="ARBA" id="ARBA00022723"/>
    </source>
</evidence>
<feature type="binding site" evidence="14">
    <location>
        <position position="335"/>
    </location>
    <ligand>
        <name>substrate</name>
    </ligand>
</feature>
<name>A0A291LYW4_9RHOB</name>
<keyword evidence="19" id="KW-1185">Reference proteome</keyword>
<feature type="binding site" evidence="14">
    <location>
        <position position="244"/>
    </location>
    <ligand>
        <name>substrate</name>
    </ligand>
</feature>
<dbReference type="NCBIfam" id="TIGR00326">
    <property type="entry name" value="eubact_ribD"/>
    <property type="match status" value="1"/>
</dbReference>
<dbReference type="GO" id="GO:0008703">
    <property type="term" value="F:5-amino-6-(5-phosphoribosylamino)uracil reductase activity"/>
    <property type="evidence" value="ECO:0007669"/>
    <property type="project" value="UniProtKB-EC"/>
</dbReference>
<protein>
    <recommendedName>
        <fullName evidence="12">Riboflavin biosynthesis protein RibD</fullName>
    </recommendedName>
    <domain>
        <recommendedName>
            <fullName evidence="12">Diaminohydroxyphosphoribosylaminopyrimidine deaminase</fullName>
            <shortName evidence="12">DRAP deaminase</shortName>
            <ecNumber evidence="12">3.5.4.26</ecNumber>
        </recommendedName>
        <alternativeName>
            <fullName evidence="12">Riboflavin-specific deaminase</fullName>
        </alternativeName>
    </domain>
    <domain>
        <recommendedName>
            <fullName evidence="12">5-amino-6-(5-phosphoribosylamino)uracil reductase</fullName>
            <ecNumber evidence="12">1.1.1.193</ecNumber>
        </recommendedName>
        <alternativeName>
            <fullName evidence="12">HTP reductase</fullName>
        </alternativeName>
    </domain>
</protein>
<dbReference type="SUPFAM" id="SSF53927">
    <property type="entry name" value="Cytidine deaminase-like"/>
    <property type="match status" value="1"/>
</dbReference>
<keyword evidence="9 12" id="KW-0521">NADP</keyword>
<dbReference type="Gene3D" id="3.40.430.10">
    <property type="entry name" value="Dihydrofolate Reductase, subunit A"/>
    <property type="match status" value="1"/>
</dbReference>
<feature type="active site" description="Proton donor" evidence="13">
    <location>
        <position position="92"/>
    </location>
</feature>
<feature type="binding site" evidence="14">
    <location>
        <begin position="337"/>
        <end position="343"/>
    </location>
    <ligand>
        <name>NADP(+)</name>
        <dbReference type="ChEBI" id="CHEBI:58349"/>
    </ligand>
</feature>
<feature type="binding site" evidence="14">
    <location>
        <position position="194"/>
    </location>
    <ligand>
        <name>NADP(+)</name>
        <dbReference type="ChEBI" id="CHEBI:58349"/>
    </ligand>
</feature>
<comment type="similarity">
    <text evidence="5 12">In the C-terminal section; belongs to the HTP reductase family.</text>
</comment>
<feature type="binding site" evidence="14">
    <location>
        <position position="247"/>
    </location>
    <ligand>
        <name>substrate</name>
    </ligand>
</feature>
<evidence type="ECO:0000256" key="8">
    <source>
        <dbReference type="ARBA" id="ARBA00022833"/>
    </source>
</evidence>
<dbReference type="GO" id="GO:0008270">
    <property type="term" value="F:zinc ion binding"/>
    <property type="evidence" value="ECO:0007669"/>
    <property type="project" value="InterPro"/>
</dbReference>
<evidence type="ECO:0000259" key="17">
    <source>
        <dbReference type="PROSITE" id="PS51747"/>
    </source>
</evidence>
<comment type="similarity">
    <text evidence="4 12">In the N-terminal section; belongs to the cytidine and deoxycytidylate deaminase family.</text>
</comment>
<evidence type="ECO:0000256" key="10">
    <source>
        <dbReference type="ARBA" id="ARBA00023002"/>
    </source>
</evidence>
<dbReference type="InterPro" id="IPR002734">
    <property type="entry name" value="RibDG_C"/>
</dbReference>
<evidence type="ECO:0000256" key="5">
    <source>
        <dbReference type="ARBA" id="ARBA00007417"/>
    </source>
</evidence>
<feature type="domain" description="CMP/dCMP-type deaminase" evidence="17">
    <location>
        <begin position="40"/>
        <end position="162"/>
    </location>
</feature>
<dbReference type="SUPFAM" id="SSF53597">
    <property type="entry name" value="Dihydrofolate reductase-like"/>
    <property type="match status" value="1"/>
</dbReference>
<evidence type="ECO:0000256" key="14">
    <source>
        <dbReference type="PIRSR" id="PIRSR006769-2"/>
    </source>
</evidence>
<feature type="binding site" evidence="14">
    <location>
        <position position="208"/>
    </location>
    <ligand>
        <name>substrate</name>
    </ligand>
</feature>
<feature type="binding site" evidence="15">
    <location>
        <position position="124"/>
    </location>
    <ligand>
        <name>Zn(2+)</name>
        <dbReference type="ChEBI" id="CHEBI:29105"/>
        <note>catalytic</note>
    </ligand>
</feature>
<evidence type="ECO:0000256" key="6">
    <source>
        <dbReference type="ARBA" id="ARBA00022619"/>
    </source>
</evidence>
<comment type="pathway">
    <text evidence="2 12">Cofactor biosynthesis; riboflavin biosynthesis; 5-amino-6-(D-ribitylamino)uracil from GTP: step 2/4.</text>
</comment>
<dbReference type="OrthoDB" id="9800865at2"/>
<proteinExistence type="inferred from homology"/>
<gene>
    <name evidence="18" type="ORF">CBW24_07510</name>
</gene>
<dbReference type="InterPro" id="IPR024072">
    <property type="entry name" value="DHFR-like_dom_sf"/>
</dbReference>
<organism evidence="18 19">
    <name type="scientific">Pacificitalea manganoxidans</name>
    <dbReference type="NCBI Taxonomy" id="1411902"/>
    <lineage>
        <taxon>Bacteria</taxon>
        <taxon>Pseudomonadati</taxon>
        <taxon>Pseudomonadota</taxon>
        <taxon>Alphaproteobacteria</taxon>
        <taxon>Rhodobacterales</taxon>
        <taxon>Paracoccaceae</taxon>
        <taxon>Pacificitalea</taxon>
    </lineage>
</organism>
<dbReference type="UniPathway" id="UPA00275">
    <property type="reaction ID" value="UER00401"/>
</dbReference>
<dbReference type="InterPro" id="IPR004794">
    <property type="entry name" value="Eubact_RibD"/>
</dbReference>
<comment type="function">
    <text evidence="1 12">Converts 2,5-diamino-6-(ribosylamino)-4(3h)-pyrimidinone 5'-phosphate into 5-amino-6-(ribosylamino)-2,4(1h,3h)-pyrimidinedione 5'-phosphate.</text>
</comment>
<feature type="binding site" evidence="15">
    <location>
        <position position="90"/>
    </location>
    <ligand>
        <name>Zn(2+)</name>
        <dbReference type="ChEBI" id="CHEBI:29105"/>
        <note>catalytic</note>
    </ligand>
</feature>
<feature type="binding site" evidence="14">
    <location>
        <position position="240"/>
    </location>
    <ligand>
        <name>NADP(+)</name>
        <dbReference type="ChEBI" id="CHEBI:58349"/>
    </ligand>
</feature>
<evidence type="ECO:0000256" key="13">
    <source>
        <dbReference type="PIRSR" id="PIRSR006769-1"/>
    </source>
</evidence>
<dbReference type="GO" id="GO:0050661">
    <property type="term" value="F:NADP binding"/>
    <property type="evidence" value="ECO:0007669"/>
    <property type="project" value="InterPro"/>
</dbReference>
<dbReference type="Gene3D" id="3.40.140.10">
    <property type="entry name" value="Cytidine Deaminase, domain 2"/>
    <property type="match status" value="1"/>
</dbReference>
<dbReference type="EC" id="3.5.4.26" evidence="12"/>
<dbReference type="Pfam" id="PF00383">
    <property type="entry name" value="dCMP_cyt_deam_1"/>
    <property type="match status" value="1"/>
</dbReference>
<evidence type="ECO:0000313" key="19">
    <source>
        <dbReference type="Proteomes" id="UP000219050"/>
    </source>
</evidence>
<dbReference type="Proteomes" id="UP000219050">
    <property type="component" value="Chromosome"/>
</dbReference>
<dbReference type="GO" id="GO:0009231">
    <property type="term" value="P:riboflavin biosynthetic process"/>
    <property type="evidence" value="ECO:0007669"/>
    <property type="project" value="UniProtKB-UniPathway"/>
</dbReference>
<comment type="pathway">
    <text evidence="3 12">Cofactor biosynthesis; riboflavin biosynthesis; 5-amino-6-(D-ribitylamino)uracil from GTP: step 3/4.</text>
</comment>
<dbReference type="PROSITE" id="PS51747">
    <property type="entry name" value="CYT_DCMP_DEAMINASES_2"/>
    <property type="match status" value="1"/>
</dbReference>
<dbReference type="GO" id="GO:0008835">
    <property type="term" value="F:diaminohydroxyphosphoribosylaminopyrimidine deaminase activity"/>
    <property type="evidence" value="ECO:0007669"/>
    <property type="project" value="UniProtKB-EC"/>
</dbReference>
<dbReference type="AlphaFoldDB" id="A0A291LYW4"/>
<feature type="binding site" evidence="14">
    <location>
        <position position="224"/>
    </location>
    <ligand>
        <name>substrate</name>
    </ligand>
</feature>
<dbReference type="KEGG" id="cmag:CBW24_07510"/>
<dbReference type="InterPro" id="IPR016193">
    <property type="entry name" value="Cytidine_deaminase-like"/>
</dbReference>
<dbReference type="PANTHER" id="PTHR38011:SF7">
    <property type="entry name" value="2,5-DIAMINO-6-RIBOSYLAMINO-4(3H)-PYRIMIDINONE 5'-PHOSPHATE REDUCTASE"/>
    <property type="match status" value="1"/>
</dbReference>
<dbReference type="InterPro" id="IPR011549">
    <property type="entry name" value="RibD_C"/>
</dbReference>
<keyword evidence="12" id="KW-0378">Hydrolase</keyword>
<accession>A0A291LYW4</accession>
<evidence type="ECO:0000256" key="9">
    <source>
        <dbReference type="ARBA" id="ARBA00022857"/>
    </source>
</evidence>
<comment type="cofactor">
    <cofactor evidence="12 15">
        <name>Zn(2+)</name>
        <dbReference type="ChEBI" id="CHEBI:29105"/>
    </cofactor>
    <text evidence="12 15">Binds 1 zinc ion.</text>
</comment>
<keyword evidence="11" id="KW-0511">Multifunctional enzyme</keyword>
<sequence length="408" mass="42482">MISTNSSRSCVRRSRRSSEVTQRAGTGPGHGPAPGRATAETDQRHMAAALTLGARGLGRVWPNPAVGCIIVDAQGRVAGRGWTAPGGRPHAEPQALAQAGTAARGGTAYVTLEPCAHTGQTPPCARTLIEAGIARVVTALEDPDPRVAGEGHAMLRAAGVDVVTGVLEDRVRAMQLGFLSRITRGRPMLTLKLATSLDGRIATASGESQWITGPEARRRVHAMRASHDAVMVGAGTARADDPGLTVRGLGISWQPVRVVVSRRLDLPLEGQLARTARDVPVWLCHGPDADRDLIAAWQGLGARLLACPVGPDRQIDPAGLLETLGAAGLTRVFCEGGGALAASLLLADVVDRLAMFGAGVALGAEGWPALGAMGLGALSEAPRLRLSRVEQLGGDVLSLWEKDLRDEV</sequence>
<dbReference type="InterPro" id="IPR050765">
    <property type="entry name" value="Riboflavin_Biosynth_HTPR"/>
</dbReference>
<dbReference type="EC" id="1.1.1.193" evidence="12"/>
<evidence type="ECO:0000256" key="1">
    <source>
        <dbReference type="ARBA" id="ARBA00002151"/>
    </source>
</evidence>
<dbReference type="InterPro" id="IPR002125">
    <property type="entry name" value="CMP_dCMP_dom"/>
</dbReference>
<evidence type="ECO:0000256" key="12">
    <source>
        <dbReference type="PIRNR" id="PIRNR006769"/>
    </source>
</evidence>
<feature type="region of interest" description="Disordered" evidence="16">
    <location>
        <begin position="1"/>
        <end position="40"/>
    </location>
</feature>
<dbReference type="InterPro" id="IPR016192">
    <property type="entry name" value="APOBEC/CMP_deaminase_Zn-bd"/>
</dbReference>
<dbReference type="Pfam" id="PF01872">
    <property type="entry name" value="RibD_C"/>
    <property type="match status" value="1"/>
</dbReference>
<evidence type="ECO:0000256" key="11">
    <source>
        <dbReference type="ARBA" id="ARBA00023268"/>
    </source>
</evidence>
<comment type="catalytic activity">
    <reaction evidence="12">
        <text>5-amino-6-(5-phospho-D-ribitylamino)uracil + NADP(+) = 5-amino-6-(5-phospho-D-ribosylamino)uracil + NADPH + H(+)</text>
        <dbReference type="Rhea" id="RHEA:17845"/>
        <dbReference type="ChEBI" id="CHEBI:15378"/>
        <dbReference type="ChEBI" id="CHEBI:57783"/>
        <dbReference type="ChEBI" id="CHEBI:58349"/>
        <dbReference type="ChEBI" id="CHEBI:58421"/>
        <dbReference type="ChEBI" id="CHEBI:58453"/>
        <dbReference type="EC" id="1.1.1.193"/>
    </reaction>
</comment>
<dbReference type="PROSITE" id="PS00903">
    <property type="entry name" value="CYT_DCMP_DEAMINASES_1"/>
    <property type="match status" value="1"/>
</dbReference>
<dbReference type="EMBL" id="CP021404">
    <property type="protein sequence ID" value="ATI41860.1"/>
    <property type="molecule type" value="Genomic_DNA"/>
</dbReference>
<comment type="catalytic activity">
    <reaction evidence="12">
        <text>2,5-diamino-6-hydroxy-4-(5-phosphoribosylamino)-pyrimidine + H2O + H(+) = 5-amino-6-(5-phospho-D-ribosylamino)uracil + NH4(+)</text>
        <dbReference type="Rhea" id="RHEA:21868"/>
        <dbReference type="ChEBI" id="CHEBI:15377"/>
        <dbReference type="ChEBI" id="CHEBI:15378"/>
        <dbReference type="ChEBI" id="CHEBI:28938"/>
        <dbReference type="ChEBI" id="CHEBI:58453"/>
        <dbReference type="ChEBI" id="CHEBI:58614"/>
        <dbReference type="EC" id="3.5.4.26"/>
    </reaction>
</comment>
<feature type="binding site" evidence="14">
    <location>
        <position position="210"/>
    </location>
    <ligand>
        <name>NADP(+)</name>
        <dbReference type="ChEBI" id="CHEBI:58349"/>
    </ligand>
</feature>
<keyword evidence="8 12" id="KW-0862">Zinc</keyword>
<feature type="binding site" evidence="15">
    <location>
        <position position="115"/>
    </location>
    <ligand>
        <name>Zn(2+)</name>
        <dbReference type="ChEBI" id="CHEBI:29105"/>
        <note>catalytic</note>
    </ligand>
</feature>
<feature type="binding site" evidence="14">
    <location>
        <position position="236"/>
    </location>
    <ligand>
        <name>NADP(+)</name>
        <dbReference type="ChEBI" id="CHEBI:58349"/>
    </ligand>
</feature>
<keyword evidence="7 12" id="KW-0479">Metal-binding</keyword>
<evidence type="ECO:0000256" key="3">
    <source>
        <dbReference type="ARBA" id="ARBA00004910"/>
    </source>
</evidence>
<evidence type="ECO:0000313" key="18">
    <source>
        <dbReference type="EMBL" id="ATI41860.1"/>
    </source>
</evidence>